<dbReference type="PROSITE" id="PS00108">
    <property type="entry name" value="PROTEIN_KINASE_ST"/>
    <property type="match status" value="1"/>
</dbReference>
<proteinExistence type="predicted"/>
<dbReference type="GO" id="GO:0004674">
    <property type="term" value="F:protein serine/threonine kinase activity"/>
    <property type="evidence" value="ECO:0007669"/>
    <property type="project" value="TreeGrafter"/>
</dbReference>
<evidence type="ECO:0000313" key="7">
    <source>
        <dbReference type="EMBL" id="GGM31920.1"/>
    </source>
</evidence>
<evidence type="ECO:0000259" key="6">
    <source>
        <dbReference type="PROSITE" id="PS50011"/>
    </source>
</evidence>
<dbReference type="SUPFAM" id="SSF56112">
    <property type="entry name" value="Protein kinase-like (PK-like)"/>
    <property type="match status" value="1"/>
</dbReference>
<keyword evidence="8" id="KW-1185">Reference proteome</keyword>
<dbReference type="SMART" id="SM00220">
    <property type="entry name" value="S_TKc"/>
    <property type="match status" value="1"/>
</dbReference>
<keyword evidence="1" id="KW-0808">Transferase</keyword>
<protein>
    <submittedName>
        <fullName evidence="7">Protein kinase</fullName>
    </submittedName>
</protein>
<dbReference type="Gene3D" id="1.10.510.10">
    <property type="entry name" value="Transferase(Phosphotransferase) domain 1"/>
    <property type="match status" value="1"/>
</dbReference>
<evidence type="ECO:0000256" key="2">
    <source>
        <dbReference type="ARBA" id="ARBA00022741"/>
    </source>
</evidence>
<evidence type="ECO:0000313" key="8">
    <source>
        <dbReference type="Proteomes" id="UP000655589"/>
    </source>
</evidence>
<keyword evidence="2" id="KW-0547">Nucleotide-binding</keyword>
<evidence type="ECO:0000256" key="4">
    <source>
        <dbReference type="ARBA" id="ARBA00022840"/>
    </source>
</evidence>
<dbReference type="Gene3D" id="2.60.40.2880">
    <property type="entry name" value="MmpS1-5, C-terminal soluble domain"/>
    <property type="match status" value="1"/>
</dbReference>
<dbReference type="InterPro" id="IPR000719">
    <property type="entry name" value="Prot_kinase_dom"/>
</dbReference>
<evidence type="ECO:0000256" key="5">
    <source>
        <dbReference type="SAM" id="MobiDB-lite"/>
    </source>
</evidence>
<dbReference type="CDD" id="cd14014">
    <property type="entry name" value="STKc_PknB_like"/>
    <property type="match status" value="1"/>
</dbReference>
<dbReference type="EMBL" id="BMPT01000012">
    <property type="protein sequence ID" value="GGM31920.1"/>
    <property type="molecule type" value="Genomic_DNA"/>
</dbReference>
<dbReference type="Gene3D" id="3.30.200.20">
    <property type="entry name" value="Phosphorylase Kinase, domain 1"/>
    <property type="match status" value="1"/>
</dbReference>
<sequence>MIEPLRAGDPAHAGPYVLLGRLAAGGMGQVFVGRSRAGRVVAVKVIHDGLAAGDEFRTRFAREVEAARRVGGFHTAEVVDADAYAARPWMATAYVAGPSLQEAVARAGVLDEEAVRALGAALVGGLAAVHAAGLVHRDLKPANVLLTADGPRVIDFGIARAVDATSVTTSGDVLGTAAYMSPEQVRGQEASAASDVFALGCVLAYACSARSPFGGGPTEAVVYRVVHEEPDLTAVPAGLRDVVAACLAKDPAARPGLDAVLDGLRPPAGRVVPWRLPDGVGALVAERARELRDLPAHEAPAATRVLDAPPTDATRVAPAAGDETGGRAGTAPAPSRRRSLRWALAGGVAAALAAGAAWLVPALGQAGDDGLASGVYALTGEPLTGPDAQAAHEVTVEISTPSDGELVRVAYAGTVDVAQDGGTQQRREGNGDGFTVRTPWTGTIPVDTQMFSLLVTAAGDAEDITCRISLDGEPAAEGTASWSSTCGVPVDTADVLDGLF</sequence>
<dbReference type="Proteomes" id="UP000655589">
    <property type="component" value="Unassembled WGS sequence"/>
</dbReference>
<reference evidence="7" key="1">
    <citation type="journal article" date="2014" name="Int. J. Syst. Evol. Microbiol.">
        <title>Complete genome sequence of Corynebacterium casei LMG S-19264T (=DSM 44701T), isolated from a smear-ripened cheese.</title>
        <authorList>
            <consortium name="US DOE Joint Genome Institute (JGI-PGF)"/>
            <person name="Walter F."/>
            <person name="Albersmeier A."/>
            <person name="Kalinowski J."/>
            <person name="Ruckert C."/>
        </authorList>
    </citation>
    <scope>NUCLEOTIDE SEQUENCE</scope>
    <source>
        <strain evidence="7">JCM 3051</strain>
    </source>
</reference>
<dbReference type="InterPro" id="IPR038468">
    <property type="entry name" value="MmpS_C"/>
</dbReference>
<reference evidence="7" key="2">
    <citation type="submission" date="2020-09" db="EMBL/GenBank/DDBJ databases">
        <authorList>
            <person name="Sun Q."/>
            <person name="Ohkuma M."/>
        </authorList>
    </citation>
    <scope>NUCLEOTIDE SEQUENCE</scope>
    <source>
        <strain evidence="7">JCM 3051</strain>
    </source>
</reference>
<name>A0A8H9GJC9_9MICO</name>
<organism evidence="7 8">
    <name type="scientific">Promicromonospora citrea</name>
    <dbReference type="NCBI Taxonomy" id="43677"/>
    <lineage>
        <taxon>Bacteria</taxon>
        <taxon>Bacillati</taxon>
        <taxon>Actinomycetota</taxon>
        <taxon>Actinomycetes</taxon>
        <taxon>Micrococcales</taxon>
        <taxon>Promicromonosporaceae</taxon>
        <taxon>Promicromonospora</taxon>
    </lineage>
</organism>
<evidence type="ECO:0000256" key="1">
    <source>
        <dbReference type="ARBA" id="ARBA00022679"/>
    </source>
</evidence>
<dbReference type="AlphaFoldDB" id="A0A8H9GJC9"/>
<dbReference type="InterPro" id="IPR008271">
    <property type="entry name" value="Ser/Thr_kinase_AS"/>
</dbReference>
<dbReference type="PANTHER" id="PTHR43289:SF34">
    <property type="entry name" value="SERINE_THREONINE-PROTEIN KINASE YBDM-RELATED"/>
    <property type="match status" value="1"/>
</dbReference>
<dbReference type="GO" id="GO:0005524">
    <property type="term" value="F:ATP binding"/>
    <property type="evidence" value="ECO:0007669"/>
    <property type="project" value="UniProtKB-KW"/>
</dbReference>
<feature type="region of interest" description="Disordered" evidence="5">
    <location>
        <begin position="300"/>
        <end position="337"/>
    </location>
</feature>
<dbReference type="RefSeq" id="WP_229785556.1">
    <property type="nucleotide sequence ID" value="NZ_BMPT01000012.1"/>
</dbReference>
<accession>A0A8H9GJC9</accession>
<gene>
    <name evidence="7" type="ORF">GCM10010102_29150</name>
</gene>
<dbReference type="PROSITE" id="PS50011">
    <property type="entry name" value="PROTEIN_KINASE_DOM"/>
    <property type="match status" value="1"/>
</dbReference>
<feature type="domain" description="Protein kinase" evidence="6">
    <location>
        <begin position="16"/>
        <end position="275"/>
    </location>
</feature>
<dbReference type="Pfam" id="PF00069">
    <property type="entry name" value="Pkinase"/>
    <property type="match status" value="1"/>
</dbReference>
<keyword evidence="3 7" id="KW-0418">Kinase</keyword>
<comment type="caution">
    <text evidence="7">The sequence shown here is derived from an EMBL/GenBank/DDBJ whole genome shotgun (WGS) entry which is preliminary data.</text>
</comment>
<dbReference type="PANTHER" id="PTHR43289">
    <property type="entry name" value="MITOGEN-ACTIVATED PROTEIN KINASE KINASE KINASE 20-RELATED"/>
    <property type="match status" value="1"/>
</dbReference>
<evidence type="ECO:0000256" key="3">
    <source>
        <dbReference type="ARBA" id="ARBA00022777"/>
    </source>
</evidence>
<keyword evidence="4" id="KW-0067">ATP-binding</keyword>
<dbReference type="InterPro" id="IPR011009">
    <property type="entry name" value="Kinase-like_dom_sf"/>
</dbReference>